<dbReference type="EMBL" id="LR590484">
    <property type="protein sequence ID" value="VTR30158.1"/>
    <property type="molecule type" value="Genomic_DNA"/>
</dbReference>
<reference evidence="1 2" key="1">
    <citation type="submission" date="2019-05" db="EMBL/GenBank/DDBJ databases">
        <authorList>
            <consortium name="Pathogen Informatics"/>
        </authorList>
    </citation>
    <scope>NUCLEOTIDE SEQUENCE [LARGE SCALE GENOMIC DNA]</scope>
    <source>
        <strain evidence="1 2">NCTC11429</strain>
    </source>
</reference>
<gene>
    <name evidence="1" type="ORF">NCTC11429_00585</name>
</gene>
<evidence type="ECO:0008006" key="3">
    <source>
        <dbReference type="Google" id="ProtNLM"/>
    </source>
</evidence>
<name>A0A4V6KNA5_9SPHI</name>
<evidence type="ECO:0000313" key="1">
    <source>
        <dbReference type="EMBL" id="VTR30158.1"/>
    </source>
</evidence>
<dbReference type="STRING" id="1123265.GCA_000686625_04776"/>
<accession>A0A4V6KNA5</accession>
<dbReference type="Proteomes" id="UP000308196">
    <property type="component" value="Chromosome"/>
</dbReference>
<organism evidence="1 2">
    <name type="scientific">Sphingobacterium thalpophilum</name>
    <dbReference type="NCBI Taxonomy" id="259"/>
    <lineage>
        <taxon>Bacteria</taxon>
        <taxon>Pseudomonadati</taxon>
        <taxon>Bacteroidota</taxon>
        <taxon>Sphingobacteriia</taxon>
        <taxon>Sphingobacteriales</taxon>
        <taxon>Sphingobacteriaceae</taxon>
        <taxon>Sphingobacterium</taxon>
    </lineage>
</organism>
<dbReference type="KEGG" id="stha:NCTC11429_00585"/>
<protein>
    <recommendedName>
        <fullName evidence="3">Signal transduction histidine kinase internal region domain-containing protein</fullName>
    </recommendedName>
</protein>
<dbReference type="GeneID" id="78461392"/>
<proteinExistence type="predicted"/>
<dbReference type="AlphaFoldDB" id="A0A4V6KNA5"/>
<evidence type="ECO:0000313" key="2">
    <source>
        <dbReference type="Proteomes" id="UP000308196"/>
    </source>
</evidence>
<sequence length="199" mass="22791">MSTIINRILRKKSVRNIEALALANRLSFTTSQLDHFLLGKVMAAGTSEWTAYAALQQKLLMLDVDRPIPMEEEVEILIAYLTIVETLMPDGFLLKWDNRFQSDSAVMLPPLLLFPMIQHAVANGYNRTSSHPIRIRLSGSDKILLLDVSHRVNPYLDGQFDTTFLRDFQQRLQFLFPEQHSLLLNSNSNTCRATLTIRF</sequence>
<dbReference type="RefSeq" id="WP_028071342.1">
    <property type="nucleotide sequence ID" value="NZ_LR590484.1"/>
</dbReference>